<dbReference type="AlphaFoldDB" id="A0A1Y1WD71"/>
<reference evidence="1 2" key="1">
    <citation type="submission" date="2016-07" db="EMBL/GenBank/DDBJ databases">
        <title>Pervasive Adenine N6-methylation of Active Genes in Fungi.</title>
        <authorList>
            <consortium name="DOE Joint Genome Institute"/>
            <person name="Mondo S.J."/>
            <person name="Dannebaum R.O."/>
            <person name="Kuo R.C."/>
            <person name="Labutti K."/>
            <person name="Haridas S."/>
            <person name="Kuo A."/>
            <person name="Salamov A."/>
            <person name="Ahrendt S.R."/>
            <person name="Lipzen A."/>
            <person name="Sullivan W."/>
            <person name="Andreopoulos W.B."/>
            <person name="Clum A."/>
            <person name="Lindquist E."/>
            <person name="Daum C."/>
            <person name="Ramamoorthy G.K."/>
            <person name="Gryganskyi A."/>
            <person name="Culley D."/>
            <person name="Magnuson J.K."/>
            <person name="James T.Y."/>
            <person name="O'Malley M.A."/>
            <person name="Stajich J.E."/>
            <person name="Spatafora J.W."/>
            <person name="Visel A."/>
            <person name="Grigoriev I.V."/>
        </authorList>
    </citation>
    <scope>NUCLEOTIDE SEQUENCE [LARGE SCALE GENOMIC DNA]</scope>
    <source>
        <strain evidence="1 2">ATCC 12442</strain>
    </source>
</reference>
<name>A0A1Y1WD71_9FUNG</name>
<gene>
    <name evidence="1" type="ORF">DL89DRAFT_121244</name>
</gene>
<dbReference type="EMBL" id="MCFD01000004">
    <property type="protein sequence ID" value="ORX71186.1"/>
    <property type="molecule type" value="Genomic_DNA"/>
</dbReference>
<accession>A0A1Y1WD71</accession>
<evidence type="ECO:0000313" key="2">
    <source>
        <dbReference type="Proteomes" id="UP000193922"/>
    </source>
</evidence>
<keyword evidence="2" id="KW-1185">Reference proteome</keyword>
<dbReference type="GeneID" id="63799858"/>
<dbReference type="RefSeq" id="XP_040744701.1">
    <property type="nucleotide sequence ID" value="XM_040883210.1"/>
</dbReference>
<comment type="caution">
    <text evidence="1">The sequence shown here is derived from an EMBL/GenBank/DDBJ whole genome shotgun (WGS) entry which is preliminary data.</text>
</comment>
<evidence type="ECO:0000313" key="1">
    <source>
        <dbReference type="EMBL" id="ORX71186.1"/>
    </source>
</evidence>
<protein>
    <submittedName>
        <fullName evidence="1">Uncharacterized protein</fullName>
    </submittedName>
</protein>
<sequence length="193" mass="21558">MAVSTARTLASFHLSSDHSLGCVHSWRRRKDDFENMDIVLQQRARARHRLVLVLGDVFSHIIQPPFPVGQVKPPDDLKLGGQLDHSFLRLSVVLLLHPTQAQCLHQPLHPVGTDVPFLKILESVSRQLPQVLVERGANIREPHLPVVERDNTQKAQLTVEVVEAVLDWCAGKAPSDGRRIGHVPNGWLLYGAL</sequence>
<proteinExistence type="predicted"/>
<dbReference type="Proteomes" id="UP000193922">
    <property type="component" value="Unassembled WGS sequence"/>
</dbReference>
<organism evidence="1 2">
    <name type="scientific">Linderina pennispora</name>
    <dbReference type="NCBI Taxonomy" id="61395"/>
    <lineage>
        <taxon>Eukaryota</taxon>
        <taxon>Fungi</taxon>
        <taxon>Fungi incertae sedis</taxon>
        <taxon>Zoopagomycota</taxon>
        <taxon>Kickxellomycotina</taxon>
        <taxon>Kickxellomycetes</taxon>
        <taxon>Kickxellales</taxon>
        <taxon>Kickxellaceae</taxon>
        <taxon>Linderina</taxon>
    </lineage>
</organism>